<dbReference type="SMART" id="SM00710">
    <property type="entry name" value="PbH1"/>
    <property type="match status" value="5"/>
</dbReference>
<keyword evidence="5" id="KW-0677">Repeat</keyword>
<keyword evidence="10" id="KW-0961">Cell wall biogenesis/degradation</keyword>
<dbReference type="GO" id="GO:0045490">
    <property type="term" value="P:pectin catabolic process"/>
    <property type="evidence" value="ECO:0007669"/>
    <property type="project" value="UniProtKB-ARBA"/>
</dbReference>
<evidence type="ECO:0000256" key="12">
    <source>
        <dbReference type="ARBA" id="ARBA00041604"/>
    </source>
</evidence>
<evidence type="ECO:0000256" key="3">
    <source>
        <dbReference type="ARBA" id="ARBA00022525"/>
    </source>
</evidence>
<dbReference type="Pfam" id="PF00295">
    <property type="entry name" value="Glyco_hydro_28"/>
    <property type="match status" value="1"/>
</dbReference>
<evidence type="ECO:0000256" key="2">
    <source>
        <dbReference type="ARBA" id="ARBA00008834"/>
    </source>
</evidence>
<evidence type="ECO:0000256" key="5">
    <source>
        <dbReference type="ARBA" id="ARBA00022737"/>
    </source>
</evidence>
<evidence type="ECO:0000313" key="18">
    <source>
        <dbReference type="EMBL" id="KAK1767498.1"/>
    </source>
</evidence>
<evidence type="ECO:0000256" key="10">
    <source>
        <dbReference type="ARBA" id="ARBA00023316"/>
    </source>
</evidence>
<reference evidence="18" key="1">
    <citation type="submission" date="2023-06" db="EMBL/GenBank/DDBJ databases">
        <title>Genome-scale phylogeny and comparative genomics of the fungal order Sordariales.</title>
        <authorList>
            <consortium name="Lawrence Berkeley National Laboratory"/>
            <person name="Hensen N."/>
            <person name="Bonometti L."/>
            <person name="Westerberg I."/>
            <person name="Brannstrom I.O."/>
            <person name="Guillou S."/>
            <person name="Cros-Aarteil S."/>
            <person name="Calhoun S."/>
            <person name="Haridas S."/>
            <person name="Kuo A."/>
            <person name="Mondo S."/>
            <person name="Pangilinan J."/>
            <person name="Riley R."/>
            <person name="Labutti K."/>
            <person name="Andreopoulos B."/>
            <person name="Lipzen A."/>
            <person name="Chen C."/>
            <person name="Yanf M."/>
            <person name="Daum C."/>
            <person name="Ng V."/>
            <person name="Clum A."/>
            <person name="Steindorff A."/>
            <person name="Ohm R."/>
            <person name="Martin F."/>
            <person name="Silar P."/>
            <person name="Natvig D."/>
            <person name="Lalanne C."/>
            <person name="Gautier V."/>
            <person name="Ament-Velasquez S.L."/>
            <person name="Kruys A."/>
            <person name="Hutchinson M.I."/>
            <person name="Powell A.J."/>
            <person name="Barry K."/>
            <person name="Miller A.N."/>
            <person name="Grigoriev I.V."/>
            <person name="Debuchy R."/>
            <person name="Gladieux P."/>
            <person name="Thoren M.H."/>
            <person name="Johannesson H."/>
        </authorList>
    </citation>
    <scope>NUCLEOTIDE SEQUENCE</scope>
    <source>
        <strain evidence="18">8032-3</strain>
    </source>
</reference>
<feature type="signal peptide" evidence="17">
    <location>
        <begin position="1"/>
        <end position="22"/>
    </location>
</feature>
<sequence>MRIKSLNSLVAAIFAFLSVASPTCIPGIPDRPHIVPAPFNTGRDMPCSPPRDEGRYCYVKAGCGPDRDDAPRILQAIQKCNDGGTVVLDKSYLINSRLDLTFLRHIDMVITGEIHFTDDVYHWAEESFKYDYQNQSVFWKFGGEDVNIYGDLGSDKSVMDGHGQLFWEECFVNKTLRRPMLFAFDGMKGATMSNLRMRDSPHWFNIIANSTDILISNMDIKATSINDVTIANADGWDIYRSDRVVIQDSHIINTDDCVSFKPNSTNVVVQNLVCSGSHGISVGSLGQYKGEVDIVENLYIYNTSMTNASDGARIKVWPGIETEFQTLLNGGGGLGHVRNVTYDLFHHVNNDRAITITQCYGQKNQTLCREFPANLTIEDITLKNMYGTTSASEDPQAGTLVCSAPDRCSNIRAENITIAVPSGEPPVYECRNVDRDLLQITCVDGLDDERDTSQG</sequence>
<keyword evidence="4 17" id="KW-0732">Signal</keyword>
<dbReference type="GeneID" id="85309259"/>
<dbReference type="InterPro" id="IPR011050">
    <property type="entry name" value="Pectin_lyase_fold/virulence"/>
</dbReference>
<evidence type="ECO:0000313" key="19">
    <source>
        <dbReference type="Proteomes" id="UP001244011"/>
    </source>
</evidence>
<dbReference type="PANTHER" id="PTHR31736:SF14">
    <property type="entry name" value="EXOPOLYGALACTURONASE X-1-RELATED"/>
    <property type="match status" value="1"/>
</dbReference>
<comment type="caution">
    <text evidence="18">The sequence shown here is derived from an EMBL/GenBank/DDBJ whole genome shotgun (WGS) entry which is preliminary data.</text>
</comment>
<dbReference type="InterPro" id="IPR006626">
    <property type="entry name" value="PbH1"/>
</dbReference>
<dbReference type="PROSITE" id="PS00502">
    <property type="entry name" value="POLYGALACTURONASE"/>
    <property type="match status" value="1"/>
</dbReference>
<keyword evidence="3" id="KW-0964">Secreted</keyword>
<keyword evidence="19" id="KW-1185">Reference proteome</keyword>
<keyword evidence="9 16" id="KW-0326">Glycosidase</keyword>
<dbReference type="SUPFAM" id="SSF51126">
    <property type="entry name" value="Pectin lyase-like"/>
    <property type="match status" value="1"/>
</dbReference>
<dbReference type="InterPro" id="IPR000743">
    <property type="entry name" value="Glyco_hydro_28"/>
</dbReference>
<evidence type="ECO:0000256" key="6">
    <source>
        <dbReference type="ARBA" id="ARBA00022801"/>
    </source>
</evidence>
<gene>
    <name evidence="18" type="ORF">QBC33DRAFT_515047</name>
</gene>
<keyword evidence="8" id="KW-0325">Glycoprotein</keyword>
<feature type="active site" evidence="15">
    <location>
        <position position="278"/>
    </location>
</feature>
<feature type="chain" id="PRO_5042611451" description="galacturonan 1,4-alpha-galacturonidase" evidence="17">
    <location>
        <begin position="23"/>
        <end position="455"/>
    </location>
</feature>
<comment type="similarity">
    <text evidence="2 16">Belongs to the glycosyl hydrolase 28 family.</text>
</comment>
<keyword evidence="6 16" id="KW-0378">Hydrolase</keyword>
<dbReference type="Proteomes" id="UP001244011">
    <property type="component" value="Unassembled WGS sequence"/>
</dbReference>
<dbReference type="RefSeq" id="XP_060283711.1">
    <property type="nucleotide sequence ID" value="XM_060426072.1"/>
</dbReference>
<evidence type="ECO:0000256" key="8">
    <source>
        <dbReference type="ARBA" id="ARBA00023180"/>
    </source>
</evidence>
<evidence type="ECO:0000256" key="4">
    <source>
        <dbReference type="ARBA" id="ARBA00022729"/>
    </source>
</evidence>
<evidence type="ECO:0000256" key="13">
    <source>
        <dbReference type="ARBA" id="ARBA00043142"/>
    </source>
</evidence>
<dbReference type="GO" id="GO:0004650">
    <property type="term" value="F:polygalacturonase activity"/>
    <property type="evidence" value="ECO:0007669"/>
    <property type="project" value="InterPro"/>
</dbReference>
<dbReference type="AlphaFoldDB" id="A0AAJ0BZP7"/>
<dbReference type="EC" id="3.2.1.67" evidence="11"/>
<evidence type="ECO:0000256" key="1">
    <source>
        <dbReference type="ARBA" id="ARBA00004613"/>
    </source>
</evidence>
<dbReference type="GO" id="GO:0047911">
    <property type="term" value="F:galacturan 1,4-alpha-galacturonidase activity"/>
    <property type="evidence" value="ECO:0007669"/>
    <property type="project" value="UniProtKB-EC"/>
</dbReference>
<keyword evidence="7" id="KW-1015">Disulfide bond</keyword>
<dbReference type="InterPro" id="IPR012334">
    <property type="entry name" value="Pectin_lyas_fold"/>
</dbReference>
<name>A0AAJ0BZP7_9PEZI</name>
<accession>A0AAJ0BZP7</accession>
<protein>
    <recommendedName>
        <fullName evidence="11">galacturonan 1,4-alpha-galacturonidase</fullName>
        <ecNumber evidence="11">3.2.1.67</ecNumber>
    </recommendedName>
    <alternativeName>
        <fullName evidence="13">Galacturan 1,4-alpha-galacturonidase</fullName>
    </alternativeName>
    <alternativeName>
        <fullName evidence="12">Poly(1,4-alpha-D-galacturonide)galacturonohydrolase</fullName>
    </alternativeName>
</protein>
<organism evidence="18 19">
    <name type="scientific">Phialemonium atrogriseum</name>
    <dbReference type="NCBI Taxonomy" id="1093897"/>
    <lineage>
        <taxon>Eukaryota</taxon>
        <taxon>Fungi</taxon>
        <taxon>Dikarya</taxon>
        <taxon>Ascomycota</taxon>
        <taxon>Pezizomycotina</taxon>
        <taxon>Sordariomycetes</taxon>
        <taxon>Sordariomycetidae</taxon>
        <taxon>Cephalothecales</taxon>
        <taxon>Cephalothecaceae</taxon>
        <taxon>Phialemonium</taxon>
    </lineage>
</organism>
<dbReference type="GO" id="GO:0005576">
    <property type="term" value="C:extracellular region"/>
    <property type="evidence" value="ECO:0007669"/>
    <property type="project" value="UniProtKB-SubCell"/>
</dbReference>
<comment type="subcellular location">
    <subcellularLocation>
        <location evidence="1">Secreted</location>
    </subcellularLocation>
</comment>
<evidence type="ECO:0000256" key="7">
    <source>
        <dbReference type="ARBA" id="ARBA00023157"/>
    </source>
</evidence>
<evidence type="ECO:0000256" key="15">
    <source>
        <dbReference type="PROSITE-ProRule" id="PRU10052"/>
    </source>
</evidence>
<evidence type="ECO:0000256" key="16">
    <source>
        <dbReference type="RuleBase" id="RU361169"/>
    </source>
</evidence>
<evidence type="ECO:0000256" key="14">
    <source>
        <dbReference type="ARBA" id="ARBA00048766"/>
    </source>
</evidence>
<proteinExistence type="inferred from homology"/>
<dbReference type="EMBL" id="MU839008">
    <property type="protein sequence ID" value="KAK1767498.1"/>
    <property type="molecule type" value="Genomic_DNA"/>
</dbReference>
<evidence type="ECO:0000256" key="17">
    <source>
        <dbReference type="SAM" id="SignalP"/>
    </source>
</evidence>
<evidence type="ECO:0000256" key="11">
    <source>
        <dbReference type="ARBA" id="ARBA00038933"/>
    </source>
</evidence>
<dbReference type="GO" id="GO:0071555">
    <property type="term" value="P:cell wall organization"/>
    <property type="evidence" value="ECO:0007669"/>
    <property type="project" value="UniProtKB-KW"/>
</dbReference>
<dbReference type="Gene3D" id="2.160.20.10">
    <property type="entry name" value="Single-stranded right-handed beta-helix, Pectin lyase-like"/>
    <property type="match status" value="1"/>
</dbReference>
<dbReference type="PANTHER" id="PTHR31736">
    <property type="match status" value="1"/>
</dbReference>
<evidence type="ECO:0000256" key="9">
    <source>
        <dbReference type="ARBA" id="ARBA00023295"/>
    </source>
</evidence>
<comment type="catalytic activity">
    <reaction evidence="14">
        <text>[(1-&gt;4)-alpha-D-galacturonosyl](n) + H2O = alpha-D-galacturonate + [(1-&gt;4)-alpha-D-galacturonosyl](n-1)</text>
        <dbReference type="Rhea" id="RHEA:14117"/>
        <dbReference type="Rhea" id="RHEA-COMP:14570"/>
        <dbReference type="Rhea" id="RHEA-COMP:14572"/>
        <dbReference type="ChEBI" id="CHEBI:15377"/>
        <dbReference type="ChEBI" id="CHEBI:58658"/>
        <dbReference type="ChEBI" id="CHEBI:140523"/>
        <dbReference type="EC" id="3.2.1.67"/>
    </reaction>
</comment>